<dbReference type="RefSeq" id="WP_022001424.1">
    <property type="nucleotide sequence ID" value="NZ_JADPGY010000045.1"/>
</dbReference>
<evidence type="ECO:0000256" key="1">
    <source>
        <dbReference type="SAM" id="Phobius"/>
    </source>
</evidence>
<keyword evidence="1" id="KW-0812">Transmembrane</keyword>
<dbReference type="AlphaFoldDB" id="A0A2T3FXF3"/>
<proteinExistence type="predicted"/>
<dbReference type="EMBL" id="PYLQ01000014">
    <property type="protein sequence ID" value="PST39946.1"/>
    <property type="molecule type" value="Genomic_DNA"/>
</dbReference>
<reference evidence="2 3" key="1">
    <citation type="journal article" date="2019" name="Int. J. Syst. Evol. Microbiol.">
        <title>Faecalibacillus intestinalis gen. nov., sp. nov. and Faecalibacillus faecis sp. nov., isolated from human faeces.</title>
        <authorList>
            <person name="Seo B."/>
            <person name="Jeon K."/>
            <person name="Baek I."/>
            <person name="Lee Y.M."/>
            <person name="Baek K."/>
            <person name="Ko G."/>
        </authorList>
    </citation>
    <scope>NUCLEOTIDE SEQUENCE [LARGE SCALE GENOMIC DNA]</scope>
    <source>
        <strain evidence="2 3">SNUG30099</strain>
    </source>
</reference>
<evidence type="ECO:0000313" key="2">
    <source>
        <dbReference type="EMBL" id="PST39946.1"/>
    </source>
</evidence>
<keyword evidence="1" id="KW-1133">Transmembrane helix</keyword>
<comment type="caution">
    <text evidence="2">The sequence shown here is derived from an EMBL/GenBank/DDBJ whole genome shotgun (WGS) entry which is preliminary data.</text>
</comment>
<sequence length="86" mass="9909">MQSDDSFSYSYFPVIQFYDYGNEIKQKLSIGYGKELPIGSSLEIMYEENNPKRILILENNPQKKLYIIFIIVGISSLIAGLIIRIL</sequence>
<keyword evidence="1" id="KW-0472">Membrane</keyword>
<keyword evidence="3" id="KW-1185">Reference proteome</keyword>
<evidence type="ECO:0000313" key="3">
    <source>
        <dbReference type="Proteomes" id="UP000240974"/>
    </source>
</evidence>
<feature type="transmembrane region" description="Helical" evidence="1">
    <location>
        <begin position="65"/>
        <end position="83"/>
    </location>
</feature>
<evidence type="ECO:0008006" key="4">
    <source>
        <dbReference type="Google" id="ProtNLM"/>
    </source>
</evidence>
<accession>A0A2T3FXF3</accession>
<organism evidence="2 3">
    <name type="scientific">Faecalibacillus intestinalis</name>
    <dbReference type="NCBI Taxonomy" id="1982626"/>
    <lineage>
        <taxon>Bacteria</taxon>
        <taxon>Bacillati</taxon>
        <taxon>Bacillota</taxon>
        <taxon>Erysipelotrichia</taxon>
        <taxon>Erysipelotrichales</taxon>
        <taxon>Coprobacillaceae</taxon>
        <taxon>Faecalibacillus</taxon>
    </lineage>
</organism>
<protein>
    <recommendedName>
        <fullName evidence="4">DUF3592 domain-containing protein</fullName>
    </recommendedName>
</protein>
<dbReference type="Proteomes" id="UP000240974">
    <property type="component" value="Unassembled WGS sequence"/>
</dbReference>
<gene>
    <name evidence="2" type="ORF">C7U54_09730</name>
</gene>
<name>A0A2T3FXF3_9FIRM</name>